<comment type="caution">
    <text evidence="1">The sequence shown here is derived from an EMBL/GenBank/DDBJ whole genome shotgun (WGS) entry which is preliminary data.</text>
</comment>
<dbReference type="Proteomes" id="UP000790377">
    <property type="component" value="Unassembled WGS sequence"/>
</dbReference>
<proteinExistence type="predicted"/>
<organism evidence="1 2">
    <name type="scientific">Hygrophoropsis aurantiaca</name>
    <dbReference type="NCBI Taxonomy" id="72124"/>
    <lineage>
        <taxon>Eukaryota</taxon>
        <taxon>Fungi</taxon>
        <taxon>Dikarya</taxon>
        <taxon>Basidiomycota</taxon>
        <taxon>Agaricomycotina</taxon>
        <taxon>Agaricomycetes</taxon>
        <taxon>Agaricomycetidae</taxon>
        <taxon>Boletales</taxon>
        <taxon>Coniophorineae</taxon>
        <taxon>Hygrophoropsidaceae</taxon>
        <taxon>Hygrophoropsis</taxon>
    </lineage>
</organism>
<keyword evidence="2" id="KW-1185">Reference proteome</keyword>
<sequence>MTPSIRLRIPAKAQGDPQQSQPPSVKRRSSKRRLVDSDEEEEYNEDVKLSDTRFEPPRTKRARTGVHDIATADDMDVDVDIDGEDGFGNESNAPETRFLPEEPVLTARKPRFDEGIHKGKKSTTSRTKKRLLYSDDDEAVDVQIDDAGIDNEDFALDDDLLPYLDVDDDEFEPEPATKRSKSKVAVGKGKQGKEKVGTIKNGKGKGKEKDKDRDIEILMKDERKSSFVGSRPQSAQPQAADLFTEDGHSTSASAATEVVPDNELVSPVVAAPPKKVKKLPTIKKNKQGSTGTSTPLQASASRPPPENDLPKLAASSSNARKPAALMGATDFDLRDKSVYAELFKGPGGSTPRSGLNRREKEEERRKELNKMRDEARARRAEEAKHTFDLQAQAEKIARFERRLKDEGSTALHPNFLAAKFRDEYERERIRKRAKERDSRSEIKEEGEA</sequence>
<evidence type="ECO:0000313" key="1">
    <source>
        <dbReference type="EMBL" id="KAH7914654.1"/>
    </source>
</evidence>
<gene>
    <name evidence="1" type="ORF">BJ138DRAFT_1110329</name>
</gene>
<name>A0ACB8AN98_9AGAM</name>
<reference evidence="1" key="1">
    <citation type="journal article" date="2021" name="New Phytol.">
        <title>Evolutionary innovations through gain and loss of genes in the ectomycorrhizal Boletales.</title>
        <authorList>
            <person name="Wu G."/>
            <person name="Miyauchi S."/>
            <person name="Morin E."/>
            <person name="Kuo A."/>
            <person name="Drula E."/>
            <person name="Varga T."/>
            <person name="Kohler A."/>
            <person name="Feng B."/>
            <person name="Cao Y."/>
            <person name="Lipzen A."/>
            <person name="Daum C."/>
            <person name="Hundley H."/>
            <person name="Pangilinan J."/>
            <person name="Johnson J."/>
            <person name="Barry K."/>
            <person name="LaButti K."/>
            <person name="Ng V."/>
            <person name="Ahrendt S."/>
            <person name="Min B."/>
            <person name="Choi I.G."/>
            <person name="Park H."/>
            <person name="Plett J.M."/>
            <person name="Magnuson J."/>
            <person name="Spatafora J.W."/>
            <person name="Nagy L.G."/>
            <person name="Henrissat B."/>
            <person name="Grigoriev I.V."/>
            <person name="Yang Z.L."/>
            <person name="Xu J."/>
            <person name="Martin F.M."/>
        </authorList>
    </citation>
    <scope>NUCLEOTIDE SEQUENCE</scope>
    <source>
        <strain evidence="1">ATCC 28755</strain>
    </source>
</reference>
<evidence type="ECO:0000313" key="2">
    <source>
        <dbReference type="Proteomes" id="UP000790377"/>
    </source>
</evidence>
<dbReference type="EMBL" id="MU267610">
    <property type="protein sequence ID" value="KAH7914654.1"/>
    <property type="molecule type" value="Genomic_DNA"/>
</dbReference>
<protein>
    <submittedName>
        <fullName evidence="1">Uncharacterized protein</fullName>
    </submittedName>
</protein>
<accession>A0ACB8AN98</accession>